<dbReference type="PANTHER" id="PTHR34846:SF11">
    <property type="entry name" value="4-CARBOXYMUCONOLACTONE DECARBOXYLASE FAMILY PROTEIN (AFU_ORTHOLOGUE AFUA_6G11590)"/>
    <property type="match status" value="1"/>
</dbReference>
<dbReference type="Proteomes" id="UP000034182">
    <property type="component" value="Unassembled WGS sequence"/>
</dbReference>
<name>A0A0G2G9U6_9PEZI</name>
<feature type="region of interest" description="Disordered" evidence="1">
    <location>
        <begin position="1"/>
        <end position="21"/>
    </location>
</feature>
<proteinExistence type="predicted"/>
<dbReference type="EMBL" id="LAQI01000100">
    <property type="protein sequence ID" value="KKY20438.1"/>
    <property type="molecule type" value="Genomic_DNA"/>
</dbReference>
<evidence type="ECO:0000259" key="2">
    <source>
        <dbReference type="Pfam" id="PF02627"/>
    </source>
</evidence>
<dbReference type="Gene3D" id="1.20.1290.10">
    <property type="entry name" value="AhpD-like"/>
    <property type="match status" value="1"/>
</dbReference>
<evidence type="ECO:0000313" key="3">
    <source>
        <dbReference type="EMBL" id="KKY20438.1"/>
    </source>
</evidence>
<accession>A0A0G2G9U6</accession>
<dbReference type="PANTHER" id="PTHR34846">
    <property type="entry name" value="4-CARBOXYMUCONOLACTONE DECARBOXYLASE FAMILY PROTEIN (AFU_ORTHOLOGUE AFUA_6G11590)"/>
    <property type="match status" value="1"/>
</dbReference>
<dbReference type="InterPro" id="IPR003779">
    <property type="entry name" value="CMD-like"/>
</dbReference>
<organism evidence="3 4">
    <name type="scientific">Diplodia seriata</name>
    <dbReference type="NCBI Taxonomy" id="420778"/>
    <lineage>
        <taxon>Eukaryota</taxon>
        <taxon>Fungi</taxon>
        <taxon>Dikarya</taxon>
        <taxon>Ascomycota</taxon>
        <taxon>Pezizomycotina</taxon>
        <taxon>Dothideomycetes</taxon>
        <taxon>Dothideomycetes incertae sedis</taxon>
        <taxon>Botryosphaeriales</taxon>
        <taxon>Botryosphaeriaceae</taxon>
        <taxon>Diplodia</taxon>
    </lineage>
</organism>
<feature type="domain" description="Carboxymuconolactone decarboxylase-like" evidence="2">
    <location>
        <begin position="51"/>
        <end position="107"/>
    </location>
</feature>
<sequence length="200" mass="21514">MRLPYAPAEAPTEASPANPDPAATAAIYERIAARRRPRPLIPLDRALLHSPPVADGWNSFLGAIRSQTVVDAAALELAVARVGALTDAVWEWRAHAALAAKAGVSRAVLEWVLKKVPVGEENDGVLGEREKAVIRYADAMTTDVRVADDVFEGLRSHFGEREVVELTTAVAAYNCVSRVLVALDVGEMNGKEMEVPPEAK</sequence>
<evidence type="ECO:0000313" key="4">
    <source>
        <dbReference type="Proteomes" id="UP000034182"/>
    </source>
</evidence>
<comment type="caution">
    <text evidence="3">The sequence shown here is derived from an EMBL/GenBank/DDBJ whole genome shotgun (WGS) entry which is preliminary data.</text>
</comment>
<dbReference type="Pfam" id="PF02627">
    <property type="entry name" value="CMD"/>
    <property type="match status" value="1"/>
</dbReference>
<dbReference type="AlphaFoldDB" id="A0A0G2G9U6"/>
<dbReference type="GO" id="GO:0051920">
    <property type="term" value="F:peroxiredoxin activity"/>
    <property type="evidence" value="ECO:0007669"/>
    <property type="project" value="InterPro"/>
</dbReference>
<protein>
    <submittedName>
        <fullName evidence="3">Putative 4-carboxymuconolactone decarboxylase family protein</fullName>
    </submittedName>
</protein>
<reference evidence="3 4" key="1">
    <citation type="submission" date="2015-03" db="EMBL/GenBank/DDBJ databases">
        <authorList>
            <person name="Morales-Cruz A."/>
            <person name="Amrine K.C."/>
            <person name="Cantu D."/>
        </authorList>
    </citation>
    <scope>NUCLEOTIDE SEQUENCE [LARGE SCALE GENOMIC DNA]</scope>
    <source>
        <strain evidence="3">DS831</strain>
    </source>
</reference>
<reference evidence="3 4" key="2">
    <citation type="submission" date="2015-05" db="EMBL/GenBank/DDBJ databases">
        <title>Distinctive expansion of gene families associated with plant cell wall degradation and secondary metabolism in the genomes of grapevine trunk pathogens.</title>
        <authorList>
            <person name="Lawrence D.P."/>
            <person name="Travadon R."/>
            <person name="Rolshausen P.E."/>
            <person name="Baumgartner K."/>
        </authorList>
    </citation>
    <scope>NUCLEOTIDE SEQUENCE [LARGE SCALE GENOMIC DNA]</scope>
    <source>
        <strain evidence="3">DS831</strain>
    </source>
</reference>
<dbReference type="SUPFAM" id="SSF69118">
    <property type="entry name" value="AhpD-like"/>
    <property type="match status" value="1"/>
</dbReference>
<dbReference type="InterPro" id="IPR029032">
    <property type="entry name" value="AhpD-like"/>
</dbReference>
<gene>
    <name evidence="3" type="ORF">UCDDS831_g04780</name>
</gene>
<evidence type="ECO:0000256" key="1">
    <source>
        <dbReference type="SAM" id="MobiDB-lite"/>
    </source>
</evidence>